<sequence>MSLVSLPAHLRTDILKHLPDAHSLTAARAAHPALHYAFNEHTQDIMESVIRNQIPQELLPFAQAAHDARCKPYSFLHATATLDDLYFHNLPTAPPTLHSREFGALSMPKLIAMGKMHNVVSYFTDRIADMMLDSAVELGLLPRPGGAESLSATERFVIQRALYRYEVFVGLFFGDGKGVGAISQRRDQTKMITRVSFLGHFAPWVNEQLASVYDCLEQILSEPFREVAEHDVGWGAQRVDWELQGRNNCWLQGLLSYGLEFMYKLDLADGYDAQQAILTAKIVPHTSRMLSKYLAAGASLPNDFLPAFGLFLSQWSEEQFAEQFAPQVLRCG</sequence>
<keyword evidence="2" id="KW-1185">Reference proteome</keyword>
<dbReference type="OrthoDB" id="5427059at2759"/>
<dbReference type="STRING" id="1531966.A0A0A1TP22"/>
<protein>
    <submittedName>
        <fullName evidence="1">Uncharacterized protein</fullName>
    </submittedName>
</protein>
<accession>A0A0A1TP22</accession>
<proteinExistence type="predicted"/>
<name>A0A0A1TP22_9HYPO</name>
<gene>
    <name evidence="1" type="ORF">VHEMI08899</name>
</gene>
<dbReference type="HOGENOM" id="CLU_837249_0_0_1"/>
<dbReference type="EMBL" id="CDHN01000005">
    <property type="protein sequence ID" value="CEJ93300.1"/>
    <property type="molecule type" value="Genomic_DNA"/>
</dbReference>
<reference evidence="1 2" key="1">
    <citation type="journal article" date="2015" name="Genome Announc.">
        <title>Draft Genome Sequence and Gene Annotation of the Entomopathogenic Fungus Verticillium hemipterigenum.</title>
        <authorList>
            <person name="Horn F."/>
            <person name="Habel A."/>
            <person name="Scharf D.H."/>
            <person name="Dworschak J."/>
            <person name="Brakhage A.A."/>
            <person name="Guthke R."/>
            <person name="Hertweck C."/>
            <person name="Linde J."/>
        </authorList>
    </citation>
    <scope>NUCLEOTIDE SEQUENCE [LARGE SCALE GENOMIC DNA]</scope>
</reference>
<evidence type="ECO:0000313" key="2">
    <source>
        <dbReference type="Proteomes" id="UP000039046"/>
    </source>
</evidence>
<dbReference type="AlphaFoldDB" id="A0A0A1TP22"/>
<dbReference type="Proteomes" id="UP000039046">
    <property type="component" value="Unassembled WGS sequence"/>
</dbReference>
<evidence type="ECO:0000313" key="1">
    <source>
        <dbReference type="EMBL" id="CEJ93300.1"/>
    </source>
</evidence>
<organism evidence="1 2">
    <name type="scientific">[Torrubiella] hemipterigena</name>
    <dbReference type="NCBI Taxonomy" id="1531966"/>
    <lineage>
        <taxon>Eukaryota</taxon>
        <taxon>Fungi</taxon>
        <taxon>Dikarya</taxon>
        <taxon>Ascomycota</taxon>
        <taxon>Pezizomycotina</taxon>
        <taxon>Sordariomycetes</taxon>
        <taxon>Hypocreomycetidae</taxon>
        <taxon>Hypocreales</taxon>
        <taxon>Clavicipitaceae</taxon>
        <taxon>Clavicipitaceae incertae sedis</taxon>
        <taxon>'Torrubiella' clade</taxon>
    </lineage>
</organism>